<dbReference type="OrthoDB" id="1490291at2"/>
<dbReference type="AlphaFoldDB" id="L8K1J8"/>
<dbReference type="Proteomes" id="UP000011135">
    <property type="component" value="Unassembled WGS sequence"/>
</dbReference>
<name>L8K1J8_9BACT</name>
<dbReference type="InterPro" id="IPR001509">
    <property type="entry name" value="Epimerase_deHydtase"/>
</dbReference>
<dbReference type="STRING" id="1237149.C900_04174"/>
<evidence type="ECO:0000259" key="1">
    <source>
        <dbReference type="Pfam" id="PF01370"/>
    </source>
</evidence>
<accession>L8K1J8</accession>
<dbReference type="InterPro" id="IPR036291">
    <property type="entry name" value="NAD(P)-bd_dom_sf"/>
</dbReference>
<comment type="caution">
    <text evidence="2">The sequence shown here is derived from an EMBL/GenBank/DDBJ whole genome shotgun (WGS) entry which is preliminary data.</text>
</comment>
<protein>
    <submittedName>
        <fullName evidence="2">Dihydroflavonol 4-reductase, putative</fullName>
    </submittedName>
</protein>
<evidence type="ECO:0000313" key="3">
    <source>
        <dbReference type="Proteomes" id="UP000011135"/>
    </source>
</evidence>
<proteinExistence type="predicted"/>
<dbReference type="RefSeq" id="WP_009577902.1">
    <property type="nucleotide sequence ID" value="NZ_AMZN01000006.1"/>
</dbReference>
<dbReference type="eggNOG" id="COG0451">
    <property type="taxonomic scope" value="Bacteria"/>
</dbReference>
<organism evidence="2 3">
    <name type="scientific">Fulvivirga imtechensis AK7</name>
    <dbReference type="NCBI Taxonomy" id="1237149"/>
    <lineage>
        <taxon>Bacteria</taxon>
        <taxon>Pseudomonadati</taxon>
        <taxon>Bacteroidota</taxon>
        <taxon>Cytophagia</taxon>
        <taxon>Cytophagales</taxon>
        <taxon>Fulvivirgaceae</taxon>
        <taxon>Fulvivirga</taxon>
    </lineage>
</organism>
<dbReference type="PANTHER" id="PTHR43245">
    <property type="entry name" value="BIFUNCTIONAL POLYMYXIN RESISTANCE PROTEIN ARNA"/>
    <property type="match status" value="1"/>
</dbReference>
<reference evidence="2 3" key="1">
    <citation type="submission" date="2012-12" db="EMBL/GenBank/DDBJ databases">
        <title>Genome assembly of Fulvivirga imtechensis AK7.</title>
        <authorList>
            <person name="Nupur N."/>
            <person name="Khatri I."/>
            <person name="Kumar R."/>
            <person name="Subramanian S."/>
            <person name="Pinnaka A."/>
        </authorList>
    </citation>
    <scope>NUCLEOTIDE SEQUENCE [LARGE SCALE GENOMIC DNA]</scope>
    <source>
        <strain evidence="2 3">AK7</strain>
    </source>
</reference>
<keyword evidence="3" id="KW-1185">Reference proteome</keyword>
<dbReference type="EMBL" id="AMZN01000006">
    <property type="protein sequence ID" value="ELR73322.1"/>
    <property type="molecule type" value="Genomic_DNA"/>
</dbReference>
<evidence type="ECO:0000313" key="2">
    <source>
        <dbReference type="EMBL" id="ELR73322.1"/>
    </source>
</evidence>
<gene>
    <name evidence="2" type="ORF">C900_04174</name>
</gene>
<dbReference type="PATRIC" id="fig|1237149.3.peg.457"/>
<dbReference type="Gene3D" id="3.40.50.720">
    <property type="entry name" value="NAD(P)-binding Rossmann-like Domain"/>
    <property type="match status" value="1"/>
</dbReference>
<dbReference type="InterPro" id="IPR050177">
    <property type="entry name" value="Lipid_A_modif_metabolic_enz"/>
</dbReference>
<feature type="domain" description="NAD-dependent epimerase/dehydratase" evidence="1">
    <location>
        <begin position="4"/>
        <end position="228"/>
    </location>
</feature>
<sequence>MKYFITGGTGYIGEHLVQRLLEDRQQVIVLLRPSSRHKARINHKNLRYVSGDILDYQSLVSGMKGCRYVFHLAALARVWAPSMDIFREVNVVGTENVLKAALYHNVQKLVFTSTSGVMSPSSTNPSNEDTIRTIPFFNAYERTKSEAEVIVKAFVEKGLDAVIVNPSRVFGPGNNVVTDLIRRYMGGAWRLIPGSGRSVGNYAFIEDVVDGHMLAMKSGVPRERYILGGENLSYNQFFELIARLSDIHKSMVHIPLPVIMVYGYLQLFMASAFNRKPLITPQWIKKYSYNWALTSAKAERRLEYNPMPFQKALKKTIFWIRTKDSNVK</sequence>
<dbReference type="Pfam" id="PF01370">
    <property type="entry name" value="Epimerase"/>
    <property type="match status" value="1"/>
</dbReference>
<dbReference type="SUPFAM" id="SSF51735">
    <property type="entry name" value="NAD(P)-binding Rossmann-fold domains"/>
    <property type="match status" value="1"/>
</dbReference>